<keyword evidence="2" id="KW-1185">Reference proteome</keyword>
<sequence length="58" mass="6197">MSIKGKGVSRRRRSTGATGLVAGFRFLSRCRSTRRGGEALLVGELVRGEVFNGDGGEK</sequence>
<reference evidence="2" key="1">
    <citation type="submission" date="2013-01" db="EMBL/GenBank/DDBJ databases">
        <title>Draft Genome Sequence of a Mulberry Tree, Morus notabilis C.K. Schneid.</title>
        <authorList>
            <person name="He N."/>
            <person name="Zhao S."/>
        </authorList>
    </citation>
    <scope>NUCLEOTIDE SEQUENCE</scope>
</reference>
<accession>W9SDT5</accession>
<organism evidence="1 2">
    <name type="scientific">Morus notabilis</name>
    <dbReference type="NCBI Taxonomy" id="981085"/>
    <lineage>
        <taxon>Eukaryota</taxon>
        <taxon>Viridiplantae</taxon>
        <taxon>Streptophyta</taxon>
        <taxon>Embryophyta</taxon>
        <taxon>Tracheophyta</taxon>
        <taxon>Spermatophyta</taxon>
        <taxon>Magnoliopsida</taxon>
        <taxon>eudicotyledons</taxon>
        <taxon>Gunneridae</taxon>
        <taxon>Pentapetalae</taxon>
        <taxon>rosids</taxon>
        <taxon>fabids</taxon>
        <taxon>Rosales</taxon>
        <taxon>Moraceae</taxon>
        <taxon>Moreae</taxon>
        <taxon>Morus</taxon>
    </lineage>
</organism>
<dbReference type="AlphaFoldDB" id="W9SDT5"/>
<name>W9SDT5_9ROSA</name>
<gene>
    <name evidence="1" type="ORF">L484_022022</name>
</gene>
<dbReference type="Proteomes" id="UP000030645">
    <property type="component" value="Unassembled WGS sequence"/>
</dbReference>
<evidence type="ECO:0000313" key="1">
    <source>
        <dbReference type="EMBL" id="EXC01451.1"/>
    </source>
</evidence>
<proteinExistence type="predicted"/>
<dbReference type="EMBL" id="KE345330">
    <property type="protein sequence ID" value="EXC01451.1"/>
    <property type="molecule type" value="Genomic_DNA"/>
</dbReference>
<evidence type="ECO:0000313" key="2">
    <source>
        <dbReference type="Proteomes" id="UP000030645"/>
    </source>
</evidence>
<protein>
    <submittedName>
        <fullName evidence="1">Uncharacterized protein</fullName>
    </submittedName>
</protein>